<dbReference type="SUPFAM" id="SSF53686">
    <property type="entry name" value="Tryptophan synthase beta subunit-like PLP-dependent enzymes"/>
    <property type="match status" value="1"/>
</dbReference>
<dbReference type="GO" id="GO:0019148">
    <property type="term" value="F:D-cysteine desulfhydrase activity"/>
    <property type="evidence" value="ECO:0007669"/>
    <property type="project" value="TreeGrafter"/>
</dbReference>
<evidence type="ECO:0000256" key="5">
    <source>
        <dbReference type="PIRSR" id="PIRSR006278-2"/>
    </source>
</evidence>
<dbReference type="InterPro" id="IPR005966">
    <property type="entry name" value="D-Cys_desShydrase"/>
</dbReference>
<dbReference type="RefSeq" id="WP_122964607.1">
    <property type="nucleotide sequence ID" value="NZ_BJMH01000019.1"/>
</dbReference>
<protein>
    <submittedName>
        <fullName evidence="7">D-cysteine desulfhydrase</fullName>
    </submittedName>
</protein>
<dbReference type="Pfam" id="PF00291">
    <property type="entry name" value="PALP"/>
    <property type="match status" value="1"/>
</dbReference>
<evidence type="ECO:0000256" key="1">
    <source>
        <dbReference type="ARBA" id="ARBA00001933"/>
    </source>
</evidence>
<dbReference type="AlphaFoldDB" id="A0A4Y3PHY6"/>
<dbReference type="NCBIfam" id="TIGR01275">
    <property type="entry name" value="ACC_deam_rel"/>
    <property type="match status" value="1"/>
</dbReference>
<comment type="similarity">
    <text evidence="2">Belongs to the ACC deaminase/D-cysteine desulfhydrase family.</text>
</comment>
<evidence type="ECO:0000259" key="6">
    <source>
        <dbReference type="Pfam" id="PF00291"/>
    </source>
</evidence>
<dbReference type="STRING" id="54914.AV540_07795"/>
<comment type="cofactor">
    <cofactor evidence="1">
        <name>pyridoxal 5'-phosphate</name>
        <dbReference type="ChEBI" id="CHEBI:597326"/>
    </cofactor>
</comment>
<dbReference type="Proteomes" id="UP000316882">
    <property type="component" value="Unassembled WGS sequence"/>
</dbReference>
<evidence type="ECO:0000313" key="8">
    <source>
        <dbReference type="Proteomes" id="UP000316882"/>
    </source>
</evidence>
<dbReference type="PANTHER" id="PTHR43780:SF2">
    <property type="entry name" value="1-AMINOCYCLOPROPANE-1-CARBOXYLATE DEAMINASE-RELATED"/>
    <property type="match status" value="1"/>
</dbReference>
<keyword evidence="3 5" id="KW-0663">Pyridoxal phosphate</keyword>
<reference evidence="7 8" key="1">
    <citation type="submission" date="2019-06" db="EMBL/GenBank/DDBJ databases">
        <title>Whole genome shotgun sequence of Brevibacillus parabrevis NBRC 12334.</title>
        <authorList>
            <person name="Hosoyama A."/>
            <person name="Uohara A."/>
            <person name="Ohji S."/>
            <person name="Ichikawa N."/>
        </authorList>
    </citation>
    <scope>NUCLEOTIDE SEQUENCE [LARGE SCALE GENOMIC DNA]</scope>
    <source>
        <strain evidence="7 8">NBRC 12334</strain>
    </source>
</reference>
<dbReference type="InterPro" id="IPR027278">
    <property type="entry name" value="ACCD_DCysDesulf"/>
</dbReference>
<dbReference type="Gene3D" id="3.40.50.1100">
    <property type="match status" value="2"/>
</dbReference>
<dbReference type="GO" id="GO:1901605">
    <property type="term" value="P:alpha-amino acid metabolic process"/>
    <property type="evidence" value="ECO:0007669"/>
    <property type="project" value="UniProtKB-ARBA"/>
</dbReference>
<dbReference type="PANTHER" id="PTHR43780">
    <property type="entry name" value="1-AMINOCYCLOPROPANE-1-CARBOXYLATE DEAMINASE-RELATED"/>
    <property type="match status" value="1"/>
</dbReference>
<organism evidence="7 8">
    <name type="scientific">Brevibacillus parabrevis</name>
    <dbReference type="NCBI Taxonomy" id="54914"/>
    <lineage>
        <taxon>Bacteria</taxon>
        <taxon>Bacillati</taxon>
        <taxon>Bacillota</taxon>
        <taxon>Bacilli</taxon>
        <taxon>Bacillales</taxon>
        <taxon>Paenibacillaceae</taxon>
        <taxon>Brevibacillus</taxon>
    </lineage>
</organism>
<feature type="domain" description="Tryptophan synthase beta chain-like PALP" evidence="6">
    <location>
        <begin position="12"/>
        <end position="318"/>
    </location>
</feature>
<dbReference type="EMBL" id="BJMH01000019">
    <property type="protein sequence ID" value="GEB34112.1"/>
    <property type="molecule type" value="Genomic_DNA"/>
</dbReference>
<sequence>MKPIRYERRKYTQGPTPIERLERLSQVLGGPHISIKRDDLLGLTAGGNKTRKLEYLVADAIRQGADTLITCGAVQSNHCRLTLAAAVREGLRCQLVLSAPETGDYNPQAGGNHLLFHLLGAEQIEVIPADGDMLAAMEKLADSLREAGRKPYLIPVGGSNEIGSLGYMACAEEIEQQAWESCTPFDYVVTATGSGGTQAGLIAGFLARQSSAKVIGINVSRDRASQEAKVQELLARTAAEVGLQATIHADVVQCEERFVGPGYAIPTEEMVEAVQLVARTEGILLDPVYTGKAMAGLIGLIREGRFSQDDHVLFLHTGGAPALYTASELFLPKQG</sequence>
<comment type="caution">
    <text evidence="7">The sequence shown here is derived from an EMBL/GenBank/DDBJ whole genome shotgun (WGS) entry which is preliminary data.</text>
</comment>
<proteinExistence type="inferred from homology"/>
<feature type="active site" description="Nucleophile" evidence="4">
    <location>
        <position position="76"/>
    </location>
</feature>
<gene>
    <name evidence="7" type="ORF">BPA01_36920</name>
</gene>
<evidence type="ECO:0000256" key="4">
    <source>
        <dbReference type="PIRSR" id="PIRSR006278-1"/>
    </source>
</evidence>
<dbReference type="NCBIfam" id="NF003031">
    <property type="entry name" value="PRK03910.1-4"/>
    <property type="match status" value="1"/>
</dbReference>
<dbReference type="InterPro" id="IPR001926">
    <property type="entry name" value="TrpB-like_PALP"/>
</dbReference>
<name>A0A4Y3PHY6_BREPA</name>
<evidence type="ECO:0000313" key="7">
    <source>
        <dbReference type="EMBL" id="GEB34112.1"/>
    </source>
</evidence>
<keyword evidence="8" id="KW-1185">Reference proteome</keyword>
<dbReference type="PIRSF" id="PIRSF006278">
    <property type="entry name" value="ACCD_DCysDesulf"/>
    <property type="match status" value="1"/>
</dbReference>
<dbReference type="InterPro" id="IPR036052">
    <property type="entry name" value="TrpB-like_PALP_sf"/>
</dbReference>
<evidence type="ECO:0000256" key="2">
    <source>
        <dbReference type="ARBA" id="ARBA00008639"/>
    </source>
</evidence>
<feature type="modified residue" description="N6-(pyridoxal phosphate)lysine" evidence="5">
    <location>
        <position position="49"/>
    </location>
</feature>
<accession>A0A4Y3PHY6</accession>
<evidence type="ECO:0000256" key="3">
    <source>
        <dbReference type="ARBA" id="ARBA00022898"/>
    </source>
</evidence>